<reference evidence="1 2" key="1">
    <citation type="submission" date="2024-11" db="EMBL/GenBank/DDBJ databases">
        <title>Adaptive evolution of stress response genes in parasites aligns with host niche diversity.</title>
        <authorList>
            <person name="Hahn C."/>
            <person name="Resl P."/>
        </authorList>
    </citation>
    <scope>NUCLEOTIDE SEQUENCE [LARGE SCALE GENOMIC DNA]</scope>
    <source>
        <strain evidence="1">EGGRZ-B1_66</strain>
        <tissue evidence="1">Body</tissue>
    </source>
</reference>
<comment type="caution">
    <text evidence="1">The sequence shown here is derived from an EMBL/GenBank/DDBJ whole genome shotgun (WGS) entry which is preliminary data.</text>
</comment>
<dbReference type="Proteomes" id="UP001626550">
    <property type="component" value="Unassembled WGS sequence"/>
</dbReference>
<accession>A0ABD2PJE7</accession>
<dbReference type="AlphaFoldDB" id="A0ABD2PJE7"/>
<sequence>MSRQIDIIRYEKLLLKRAIGSSETNKEVINVIKDIYTFALTHINSDKRLFVMLEALEKRFKNLRQIPKARWDDEKNAERMKTLLCLFDATYWTHFETGKMYAECTCKPGFKPLEAEYNFLLEQNKIWTRGIVAQRIDQAEQQQVA</sequence>
<proteinExistence type="predicted"/>
<keyword evidence="2" id="KW-1185">Reference proteome</keyword>
<name>A0ABD2PJE7_9PLAT</name>
<gene>
    <name evidence="1" type="ORF">Ciccas_014151</name>
</gene>
<evidence type="ECO:0000313" key="2">
    <source>
        <dbReference type="Proteomes" id="UP001626550"/>
    </source>
</evidence>
<evidence type="ECO:0000313" key="1">
    <source>
        <dbReference type="EMBL" id="KAL3307339.1"/>
    </source>
</evidence>
<protein>
    <submittedName>
        <fullName evidence="1">Uncharacterized protein</fullName>
    </submittedName>
</protein>
<dbReference type="EMBL" id="JBJKFK010007604">
    <property type="protein sequence ID" value="KAL3307339.1"/>
    <property type="molecule type" value="Genomic_DNA"/>
</dbReference>
<organism evidence="1 2">
    <name type="scientific">Cichlidogyrus casuarinus</name>
    <dbReference type="NCBI Taxonomy" id="1844966"/>
    <lineage>
        <taxon>Eukaryota</taxon>
        <taxon>Metazoa</taxon>
        <taxon>Spiralia</taxon>
        <taxon>Lophotrochozoa</taxon>
        <taxon>Platyhelminthes</taxon>
        <taxon>Monogenea</taxon>
        <taxon>Monopisthocotylea</taxon>
        <taxon>Dactylogyridea</taxon>
        <taxon>Ancyrocephalidae</taxon>
        <taxon>Cichlidogyrus</taxon>
    </lineage>
</organism>